<evidence type="ECO:0000256" key="1">
    <source>
        <dbReference type="SAM" id="SignalP"/>
    </source>
</evidence>
<protein>
    <recommendedName>
        <fullName evidence="4">Peptidase A1 domain-containing protein</fullName>
    </recommendedName>
</protein>
<dbReference type="AlphaFoldDB" id="A0A164SM93"/>
<proteinExistence type="predicted"/>
<gene>
    <name evidence="2" type="ORF">SISNIDRAFT_487290</name>
</gene>
<dbReference type="Proteomes" id="UP000076722">
    <property type="component" value="Unassembled WGS sequence"/>
</dbReference>
<keyword evidence="3" id="KW-1185">Reference proteome</keyword>
<sequence length="425" mass="46238">MYWPNASLFIFAVFFASVFADLVFEDGFGRPHSHPLVNGEFVATAKRVSRPLTNRELLAAGLPPRSPKFLQDAVVKRVASARASPVELAPRQVPSVTPPEIPSVGLITVKNTANVPLGFVSSDLTDNGTFEISSGVTSSAFFDFPIQSGFVDIAVEDQAYPYIGIAIGGRGDTFGPGNAAYGFLAPVSKSSQEASGNTIGTPGESTIWQIDPFSLGLSAFFRAPGGDVPLTIVNDLTSGDLLLVGDVTAFQQAFPPFFITVNISIYNIGDTMYSGKSKEEKEMAVSLTKNELLKVTSGTFMTSETFKQHCSTGSICMDGHPMSAAETCQLPPIFRLPVVLDEILLHGQAKRSNIKRQLPPNRLDEKNRTLRGVLGLSPAYVSLRLWEYLNVVGKVSVESRNLPLLTLESWDQPYDKWLRFSHRIN</sequence>
<evidence type="ECO:0000313" key="2">
    <source>
        <dbReference type="EMBL" id="KZS91622.1"/>
    </source>
</evidence>
<feature type="chain" id="PRO_5007853144" description="Peptidase A1 domain-containing protein" evidence="1">
    <location>
        <begin position="21"/>
        <end position="425"/>
    </location>
</feature>
<dbReference type="OrthoDB" id="4584900at2759"/>
<accession>A0A164SM93</accession>
<reference evidence="2 3" key="1">
    <citation type="journal article" date="2016" name="Mol. Biol. Evol.">
        <title>Comparative Genomics of Early-Diverging Mushroom-Forming Fungi Provides Insights into the Origins of Lignocellulose Decay Capabilities.</title>
        <authorList>
            <person name="Nagy L.G."/>
            <person name="Riley R."/>
            <person name="Tritt A."/>
            <person name="Adam C."/>
            <person name="Daum C."/>
            <person name="Floudas D."/>
            <person name="Sun H."/>
            <person name="Yadav J.S."/>
            <person name="Pangilinan J."/>
            <person name="Larsson K.H."/>
            <person name="Matsuura K."/>
            <person name="Barry K."/>
            <person name="Labutti K."/>
            <person name="Kuo R."/>
            <person name="Ohm R.A."/>
            <person name="Bhattacharya S.S."/>
            <person name="Shirouzu T."/>
            <person name="Yoshinaga Y."/>
            <person name="Martin F.M."/>
            <person name="Grigoriev I.V."/>
            <person name="Hibbett D.S."/>
        </authorList>
    </citation>
    <scope>NUCLEOTIDE SEQUENCE [LARGE SCALE GENOMIC DNA]</scope>
    <source>
        <strain evidence="2 3">HHB9708</strain>
    </source>
</reference>
<name>A0A164SM93_9AGAM</name>
<organism evidence="2 3">
    <name type="scientific">Sistotremastrum niveocremeum HHB9708</name>
    <dbReference type="NCBI Taxonomy" id="1314777"/>
    <lineage>
        <taxon>Eukaryota</taxon>
        <taxon>Fungi</taxon>
        <taxon>Dikarya</taxon>
        <taxon>Basidiomycota</taxon>
        <taxon>Agaricomycotina</taxon>
        <taxon>Agaricomycetes</taxon>
        <taxon>Sistotremastrales</taxon>
        <taxon>Sistotremastraceae</taxon>
        <taxon>Sertulicium</taxon>
        <taxon>Sertulicium niveocremeum</taxon>
    </lineage>
</organism>
<keyword evidence="1" id="KW-0732">Signal</keyword>
<evidence type="ECO:0008006" key="4">
    <source>
        <dbReference type="Google" id="ProtNLM"/>
    </source>
</evidence>
<evidence type="ECO:0000313" key="3">
    <source>
        <dbReference type="Proteomes" id="UP000076722"/>
    </source>
</evidence>
<dbReference type="EMBL" id="KV419414">
    <property type="protein sequence ID" value="KZS91622.1"/>
    <property type="molecule type" value="Genomic_DNA"/>
</dbReference>
<feature type="signal peptide" evidence="1">
    <location>
        <begin position="1"/>
        <end position="20"/>
    </location>
</feature>